<feature type="region of interest" description="Disordered" evidence="1">
    <location>
        <begin position="83"/>
        <end position="125"/>
    </location>
</feature>
<name>A0A9Q3PM83_9BASI</name>
<dbReference type="EMBL" id="AVOT02080075">
    <property type="protein sequence ID" value="MBW0567018.1"/>
    <property type="molecule type" value="Genomic_DNA"/>
</dbReference>
<comment type="caution">
    <text evidence="2">The sequence shown here is derived from an EMBL/GenBank/DDBJ whole genome shotgun (WGS) entry which is preliminary data.</text>
</comment>
<proteinExistence type="predicted"/>
<accession>A0A9Q3PM83</accession>
<sequence>MSSLASNQRQAAWPVWPSEHFRRLKGVFETKEGWTRPFMNFELRQPTSLFSLLAWPGWCCCSSAAPTALVVPSRLAGRCQGSLQPVFPRRNSHGSGRARESASRRPACSHHGGLRSTLGPNTNHD</sequence>
<evidence type="ECO:0000313" key="3">
    <source>
        <dbReference type="Proteomes" id="UP000765509"/>
    </source>
</evidence>
<evidence type="ECO:0000256" key="1">
    <source>
        <dbReference type="SAM" id="MobiDB-lite"/>
    </source>
</evidence>
<organism evidence="2 3">
    <name type="scientific">Austropuccinia psidii MF-1</name>
    <dbReference type="NCBI Taxonomy" id="1389203"/>
    <lineage>
        <taxon>Eukaryota</taxon>
        <taxon>Fungi</taxon>
        <taxon>Dikarya</taxon>
        <taxon>Basidiomycota</taxon>
        <taxon>Pucciniomycotina</taxon>
        <taxon>Pucciniomycetes</taxon>
        <taxon>Pucciniales</taxon>
        <taxon>Sphaerophragmiaceae</taxon>
        <taxon>Austropuccinia</taxon>
    </lineage>
</organism>
<keyword evidence="3" id="KW-1185">Reference proteome</keyword>
<evidence type="ECO:0000313" key="2">
    <source>
        <dbReference type="EMBL" id="MBW0567018.1"/>
    </source>
</evidence>
<protein>
    <submittedName>
        <fullName evidence="2">Uncharacterized protein</fullName>
    </submittedName>
</protein>
<reference evidence="2" key="1">
    <citation type="submission" date="2021-03" db="EMBL/GenBank/DDBJ databases">
        <title>Draft genome sequence of rust myrtle Austropuccinia psidii MF-1, a brazilian biotype.</title>
        <authorList>
            <person name="Quecine M.C."/>
            <person name="Pachon D.M.R."/>
            <person name="Bonatelli M.L."/>
            <person name="Correr F.H."/>
            <person name="Franceschini L.M."/>
            <person name="Leite T.F."/>
            <person name="Margarido G.R.A."/>
            <person name="Almeida C.A."/>
            <person name="Ferrarezi J.A."/>
            <person name="Labate C.A."/>
        </authorList>
    </citation>
    <scope>NUCLEOTIDE SEQUENCE</scope>
    <source>
        <strain evidence="2">MF-1</strain>
    </source>
</reference>
<dbReference type="AlphaFoldDB" id="A0A9Q3PM83"/>
<dbReference type="Proteomes" id="UP000765509">
    <property type="component" value="Unassembled WGS sequence"/>
</dbReference>
<gene>
    <name evidence="2" type="ORF">O181_106733</name>
</gene>